<dbReference type="GO" id="GO:0003700">
    <property type="term" value="F:DNA-binding transcription factor activity"/>
    <property type="evidence" value="ECO:0007669"/>
    <property type="project" value="TreeGrafter"/>
</dbReference>
<feature type="domain" description="HTH tetR-type" evidence="5">
    <location>
        <begin position="6"/>
        <end position="66"/>
    </location>
</feature>
<dbReference type="PANTHER" id="PTHR30055:SF234">
    <property type="entry name" value="HTH-TYPE TRANSCRIPTIONAL REGULATOR BETI"/>
    <property type="match status" value="1"/>
</dbReference>
<dbReference type="Pfam" id="PF00440">
    <property type="entry name" value="TetR_N"/>
    <property type="match status" value="1"/>
</dbReference>
<dbReference type="Proteomes" id="UP000198894">
    <property type="component" value="Unassembled WGS sequence"/>
</dbReference>
<evidence type="ECO:0000256" key="1">
    <source>
        <dbReference type="ARBA" id="ARBA00023015"/>
    </source>
</evidence>
<accession>A0A1G8XRC1</accession>
<evidence type="ECO:0000256" key="3">
    <source>
        <dbReference type="ARBA" id="ARBA00023163"/>
    </source>
</evidence>
<dbReference type="AlphaFoldDB" id="A0A1G8XRC1"/>
<evidence type="ECO:0000313" key="7">
    <source>
        <dbReference type="Proteomes" id="UP000198894"/>
    </source>
</evidence>
<proteinExistence type="predicted"/>
<feature type="DNA-binding region" description="H-T-H motif" evidence="4">
    <location>
        <begin position="29"/>
        <end position="48"/>
    </location>
</feature>
<gene>
    <name evidence="6" type="ORF">SAMN05428953_11036</name>
</gene>
<dbReference type="RefSeq" id="WP_091595654.1">
    <property type="nucleotide sequence ID" value="NZ_FNEE01000010.1"/>
</dbReference>
<dbReference type="InterPro" id="IPR001647">
    <property type="entry name" value="HTH_TetR"/>
</dbReference>
<keyword evidence="3" id="KW-0804">Transcription</keyword>
<dbReference type="PANTHER" id="PTHR30055">
    <property type="entry name" value="HTH-TYPE TRANSCRIPTIONAL REGULATOR RUTR"/>
    <property type="match status" value="1"/>
</dbReference>
<organism evidence="6 7">
    <name type="scientific">Mesorhizobium muleiense</name>
    <dbReference type="NCBI Taxonomy" id="1004279"/>
    <lineage>
        <taxon>Bacteria</taxon>
        <taxon>Pseudomonadati</taxon>
        <taxon>Pseudomonadota</taxon>
        <taxon>Alphaproteobacteria</taxon>
        <taxon>Hyphomicrobiales</taxon>
        <taxon>Phyllobacteriaceae</taxon>
        <taxon>Mesorhizobium</taxon>
    </lineage>
</organism>
<dbReference type="Gene3D" id="1.10.357.10">
    <property type="entry name" value="Tetracycline Repressor, domain 2"/>
    <property type="match status" value="1"/>
</dbReference>
<protein>
    <submittedName>
        <fullName evidence="6">Transcriptional regulator, TetR family</fullName>
    </submittedName>
</protein>
<dbReference type="InterPro" id="IPR050109">
    <property type="entry name" value="HTH-type_TetR-like_transc_reg"/>
</dbReference>
<reference evidence="7" key="1">
    <citation type="submission" date="2016-10" db="EMBL/GenBank/DDBJ databases">
        <authorList>
            <person name="Varghese N."/>
            <person name="Submissions S."/>
        </authorList>
    </citation>
    <scope>NUCLEOTIDE SEQUENCE [LARGE SCALE GENOMIC DNA]</scope>
    <source>
        <strain evidence="7">CGMCC 1.11022</strain>
    </source>
</reference>
<evidence type="ECO:0000313" key="6">
    <source>
        <dbReference type="EMBL" id="SDJ93222.1"/>
    </source>
</evidence>
<name>A0A1G8XRC1_9HYPH</name>
<evidence type="ECO:0000259" key="5">
    <source>
        <dbReference type="PROSITE" id="PS50977"/>
    </source>
</evidence>
<dbReference type="GO" id="GO:0000976">
    <property type="term" value="F:transcription cis-regulatory region binding"/>
    <property type="evidence" value="ECO:0007669"/>
    <property type="project" value="TreeGrafter"/>
</dbReference>
<dbReference type="InterPro" id="IPR009057">
    <property type="entry name" value="Homeodomain-like_sf"/>
</dbReference>
<sequence length="190" mass="21088">MPRQKTQSDEDVLEAAHRLIHRHGPEALTFERLSQTCGLSGSTLVQRFKNKATLRQRTLLQAWDRLDAKTTKLADATPRTPAGAIELLVALSRDYGGIESYAEGLLVLREDLRDPVLRARGASWKASLCNILDSCFASVVETPLDIGLLMASHWQGSLLWWSFDPKAEVASYVEDSLGRFVTAIVTARKP</sequence>
<dbReference type="EMBL" id="FNEE01000010">
    <property type="protein sequence ID" value="SDJ93222.1"/>
    <property type="molecule type" value="Genomic_DNA"/>
</dbReference>
<dbReference type="PROSITE" id="PS50977">
    <property type="entry name" value="HTH_TETR_2"/>
    <property type="match status" value="1"/>
</dbReference>
<keyword evidence="1" id="KW-0805">Transcription regulation</keyword>
<keyword evidence="2 4" id="KW-0238">DNA-binding</keyword>
<keyword evidence="7" id="KW-1185">Reference proteome</keyword>
<dbReference type="SUPFAM" id="SSF46689">
    <property type="entry name" value="Homeodomain-like"/>
    <property type="match status" value="1"/>
</dbReference>
<evidence type="ECO:0000256" key="2">
    <source>
        <dbReference type="ARBA" id="ARBA00023125"/>
    </source>
</evidence>
<evidence type="ECO:0000256" key="4">
    <source>
        <dbReference type="PROSITE-ProRule" id="PRU00335"/>
    </source>
</evidence>